<dbReference type="PROSITE" id="PS01359">
    <property type="entry name" value="ZF_PHD_1"/>
    <property type="match status" value="1"/>
</dbReference>
<sequence>MAPGCESRVVQADKIRFKSDEKCAKCNKFVRNGVICDCYNHWYHFRCGNYDMGIMNNKPEYEEWHCGSCLENGYSNLHAKKTLKSS</sequence>
<name>A0ABQ9G820_9NEOP</name>
<protein>
    <recommendedName>
        <fullName evidence="6">PHD-type domain-containing protein</fullName>
    </recommendedName>
</protein>
<reference evidence="4 5" key="1">
    <citation type="submission" date="2023-02" db="EMBL/GenBank/DDBJ databases">
        <title>LHISI_Scaffold_Assembly.</title>
        <authorList>
            <person name="Stuart O.P."/>
            <person name="Cleave R."/>
            <person name="Magrath M.J.L."/>
            <person name="Mikheyev A.S."/>
        </authorList>
    </citation>
    <scope>NUCLEOTIDE SEQUENCE [LARGE SCALE GENOMIC DNA]</scope>
    <source>
        <strain evidence="4">Daus_M_001</strain>
        <tissue evidence="4">Leg muscle</tissue>
    </source>
</reference>
<comment type="caution">
    <text evidence="4">The sequence shown here is derived from an EMBL/GenBank/DDBJ whole genome shotgun (WGS) entry which is preliminary data.</text>
</comment>
<dbReference type="InterPro" id="IPR013083">
    <property type="entry name" value="Znf_RING/FYVE/PHD"/>
</dbReference>
<dbReference type="Proteomes" id="UP001159363">
    <property type="component" value="Chromosome 13"/>
</dbReference>
<evidence type="ECO:0000313" key="4">
    <source>
        <dbReference type="EMBL" id="KAJ8868584.1"/>
    </source>
</evidence>
<dbReference type="InterPro" id="IPR011011">
    <property type="entry name" value="Znf_FYVE_PHD"/>
</dbReference>
<dbReference type="Gene3D" id="3.30.40.10">
    <property type="entry name" value="Zinc/RING finger domain, C3HC4 (zinc finger)"/>
    <property type="match status" value="1"/>
</dbReference>
<keyword evidence="3" id="KW-0862">Zinc</keyword>
<proteinExistence type="predicted"/>
<gene>
    <name evidence="4" type="ORF">PR048_030122</name>
</gene>
<evidence type="ECO:0000256" key="3">
    <source>
        <dbReference type="ARBA" id="ARBA00022833"/>
    </source>
</evidence>
<evidence type="ECO:0000256" key="1">
    <source>
        <dbReference type="ARBA" id="ARBA00022723"/>
    </source>
</evidence>
<keyword evidence="1" id="KW-0479">Metal-binding</keyword>
<keyword evidence="2" id="KW-0863">Zinc-finger</keyword>
<organism evidence="4 5">
    <name type="scientific">Dryococelus australis</name>
    <dbReference type="NCBI Taxonomy" id="614101"/>
    <lineage>
        <taxon>Eukaryota</taxon>
        <taxon>Metazoa</taxon>
        <taxon>Ecdysozoa</taxon>
        <taxon>Arthropoda</taxon>
        <taxon>Hexapoda</taxon>
        <taxon>Insecta</taxon>
        <taxon>Pterygota</taxon>
        <taxon>Neoptera</taxon>
        <taxon>Polyneoptera</taxon>
        <taxon>Phasmatodea</taxon>
        <taxon>Verophasmatodea</taxon>
        <taxon>Anareolatae</taxon>
        <taxon>Phasmatidae</taxon>
        <taxon>Eurycanthinae</taxon>
        <taxon>Dryococelus</taxon>
    </lineage>
</organism>
<evidence type="ECO:0000256" key="2">
    <source>
        <dbReference type="ARBA" id="ARBA00022771"/>
    </source>
</evidence>
<dbReference type="InterPro" id="IPR019786">
    <property type="entry name" value="Zinc_finger_PHD-type_CS"/>
</dbReference>
<evidence type="ECO:0000313" key="5">
    <source>
        <dbReference type="Proteomes" id="UP001159363"/>
    </source>
</evidence>
<evidence type="ECO:0008006" key="6">
    <source>
        <dbReference type="Google" id="ProtNLM"/>
    </source>
</evidence>
<keyword evidence="5" id="KW-1185">Reference proteome</keyword>
<dbReference type="SUPFAM" id="SSF57903">
    <property type="entry name" value="FYVE/PHD zinc finger"/>
    <property type="match status" value="1"/>
</dbReference>
<accession>A0ABQ9G820</accession>
<dbReference type="EMBL" id="JARBHB010000014">
    <property type="protein sequence ID" value="KAJ8868584.1"/>
    <property type="molecule type" value="Genomic_DNA"/>
</dbReference>